<evidence type="ECO:0000313" key="1">
    <source>
        <dbReference type="EMBL" id="CRZ08521.1"/>
    </source>
</evidence>
<accession>A0A0H5R3P3</accession>
<protein>
    <submittedName>
        <fullName evidence="1">Uncharacterized protein</fullName>
    </submittedName>
</protein>
<proteinExistence type="predicted"/>
<organism evidence="1">
    <name type="scientific">Spongospora subterranea</name>
    <dbReference type="NCBI Taxonomy" id="70186"/>
    <lineage>
        <taxon>Eukaryota</taxon>
        <taxon>Sar</taxon>
        <taxon>Rhizaria</taxon>
        <taxon>Endomyxa</taxon>
        <taxon>Phytomyxea</taxon>
        <taxon>Plasmodiophorida</taxon>
        <taxon>Plasmodiophoridae</taxon>
        <taxon>Spongospora</taxon>
    </lineage>
</organism>
<name>A0A0H5R3P3_9EUKA</name>
<dbReference type="EMBL" id="HACM01008079">
    <property type="protein sequence ID" value="CRZ08521.1"/>
    <property type="molecule type" value="Transcribed_RNA"/>
</dbReference>
<dbReference type="AlphaFoldDB" id="A0A0H5R3P3"/>
<sequence length="109" mass="12225">MMIMGEGDNMDLNLMITGPPLACLFRSFDETAFAENSPKLRKELSSGIETAPSGRHHDGHGIVEPHHLFPKHLIDSVLPLIWTSFNDNPFVRFTSTWIVVCPDNGDHRV</sequence>
<reference evidence="1" key="1">
    <citation type="submission" date="2015-04" db="EMBL/GenBank/DDBJ databases">
        <title>The genome sequence of the plant pathogenic Rhizarian Plasmodiophora brassicae reveals insights in its biotrophic life cycle and the origin of chitin synthesis.</title>
        <authorList>
            <person name="Schwelm A."/>
            <person name="Fogelqvist J."/>
            <person name="Knaust A."/>
            <person name="Julke S."/>
            <person name="Lilja T."/>
            <person name="Dhandapani V."/>
            <person name="Bonilla-Rosso G."/>
            <person name="Karlsson M."/>
            <person name="Shevchenko A."/>
            <person name="Choi S.R."/>
            <person name="Kim H.G."/>
            <person name="Park J.Y."/>
            <person name="Lim Y.P."/>
            <person name="Ludwig-Muller J."/>
            <person name="Dixelius C."/>
        </authorList>
    </citation>
    <scope>NUCLEOTIDE SEQUENCE</scope>
    <source>
        <tissue evidence="1">Potato root galls</tissue>
    </source>
</reference>